<accession>A0A1M2W5M3</accession>
<protein>
    <submittedName>
        <fullName evidence="2">Uncharacterized protein</fullName>
    </submittedName>
</protein>
<name>A0A1M2W5M3_TRAPU</name>
<evidence type="ECO:0000256" key="1">
    <source>
        <dbReference type="SAM" id="MobiDB-lite"/>
    </source>
</evidence>
<evidence type="ECO:0000313" key="2">
    <source>
        <dbReference type="EMBL" id="OJT15062.1"/>
    </source>
</evidence>
<keyword evidence="3" id="KW-1185">Reference proteome</keyword>
<reference evidence="2 3" key="1">
    <citation type="submission" date="2016-10" db="EMBL/GenBank/DDBJ databases">
        <title>Genome sequence of the basidiomycete white-rot fungus Trametes pubescens.</title>
        <authorList>
            <person name="Makela M.R."/>
            <person name="Granchi Z."/>
            <person name="Peng M."/>
            <person name="De Vries R.P."/>
            <person name="Grigoriev I."/>
            <person name="Riley R."/>
            <person name="Hilden K."/>
        </authorList>
    </citation>
    <scope>NUCLEOTIDE SEQUENCE [LARGE SCALE GENOMIC DNA]</scope>
    <source>
        <strain evidence="2 3">FBCC735</strain>
    </source>
</reference>
<dbReference type="EMBL" id="MNAD01000201">
    <property type="protein sequence ID" value="OJT15062.1"/>
    <property type="molecule type" value="Genomic_DNA"/>
</dbReference>
<evidence type="ECO:0000313" key="3">
    <source>
        <dbReference type="Proteomes" id="UP000184267"/>
    </source>
</evidence>
<dbReference type="Proteomes" id="UP000184267">
    <property type="component" value="Unassembled WGS sequence"/>
</dbReference>
<dbReference type="AlphaFoldDB" id="A0A1M2W5M3"/>
<gene>
    <name evidence="2" type="ORF">TRAPUB_8379</name>
</gene>
<organism evidence="2 3">
    <name type="scientific">Trametes pubescens</name>
    <name type="common">White-rot fungus</name>
    <dbReference type="NCBI Taxonomy" id="154538"/>
    <lineage>
        <taxon>Eukaryota</taxon>
        <taxon>Fungi</taxon>
        <taxon>Dikarya</taxon>
        <taxon>Basidiomycota</taxon>
        <taxon>Agaricomycotina</taxon>
        <taxon>Agaricomycetes</taxon>
        <taxon>Polyporales</taxon>
        <taxon>Polyporaceae</taxon>
        <taxon>Trametes</taxon>
    </lineage>
</organism>
<sequence length="78" mass="8820">MNRAQRLVTSRHSGPGNDLEHNSGPKQQRRPMRVCVDSRQHVLLESVALVKRDVKMDRLKDELASSTSECSLCMLFIG</sequence>
<feature type="region of interest" description="Disordered" evidence="1">
    <location>
        <begin position="1"/>
        <end position="31"/>
    </location>
</feature>
<comment type="caution">
    <text evidence="2">The sequence shown here is derived from an EMBL/GenBank/DDBJ whole genome shotgun (WGS) entry which is preliminary data.</text>
</comment>
<proteinExistence type="predicted"/>